<organism evidence="1 2">
    <name type="scientific">Paraburkholderia unamae</name>
    <dbReference type="NCBI Taxonomy" id="219649"/>
    <lineage>
        <taxon>Bacteria</taxon>
        <taxon>Pseudomonadati</taxon>
        <taxon>Pseudomonadota</taxon>
        <taxon>Betaproteobacteria</taxon>
        <taxon>Burkholderiales</taxon>
        <taxon>Burkholderiaceae</taxon>
        <taxon>Paraburkholderia</taxon>
    </lineage>
</organism>
<evidence type="ECO:0008006" key="3">
    <source>
        <dbReference type="Google" id="ProtNLM"/>
    </source>
</evidence>
<dbReference type="RefSeq" id="WP_116612627.1">
    <property type="nucleotide sequence ID" value="NZ_CAJZAT010000193.1"/>
</dbReference>
<evidence type="ECO:0000313" key="1">
    <source>
        <dbReference type="EMBL" id="PVX80098.1"/>
    </source>
</evidence>
<gene>
    <name evidence="1" type="ORF">C7402_112285</name>
</gene>
<comment type="caution">
    <text evidence="1">The sequence shown here is derived from an EMBL/GenBank/DDBJ whole genome shotgun (WGS) entry which is preliminary data.</text>
</comment>
<keyword evidence="2" id="KW-1185">Reference proteome</keyword>
<reference evidence="1 2" key="1">
    <citation type="submission" date="2018-05" db="EMBL/GenBank/DDBJ databases">
        <title>Genomic Encyclopedia of Type Strains, Phase IV (KMG-V): Genome sequencing to study the core and pangenomes of soil and plant-associated prokaryotes.</title>
        <authorList>
            <person name="Whitman W."/>
        </authorList>
    </citation>
    <scope>NUCLEOTIDE SEQUENCE [LARGE SCALE GENOMIC DNA]</scope>
    <source>
        <strain evidence="1 2">SCZa-39</strain>
    </source>
</reference>
<name>A0ABX5KLW1_9BURK</name>
<accession>A0ABX5KLW1</accession>
<dbReference type="PANTHER" id="PTHR38778:SF1">
    <property type="entry name" value="CYTOPLASMIC PROTEIN"/>
    <property type="match status" value="1"/>
</dbReference>
<dbReference type="Pfam" id="PF04320">
    <property type="entry name" value="YggL_50S_bp"/>
    <property type="match status" value="1"/>
</dbReference>
<dbReference type="Proteomes" id="UP000245712">
    <property type="component" value="Unassembled WGS sequence"/>
</dbReference>
<dbReference type="PANTHER" id="PTHR38778">
    <property type="entry name" value="CYTOPLASMIC PROTEIN-RELATED"/>
    <property type="match status" value="1"/>
</dbReference>
<dbReference type="EMBL" id="QEOB01000012">
    <property type="protein sequence ID" value="PVX80098.1"/>
    <property type="molecule type" value="Genomic_DNA"/>
</dbReference>
<sequence>MAKQHNRRQRKKLHLGEFQELGFAVSAVLREGVSEADAERVCDAFIADCIEDAQLTYGGAIGDKLDGFVVPFANLASATESHRAVVRDWLEARAELTSVEVGPLVDAWYGHD</sequence>
<evidence type="ECO:0000313" key="2">
    <source>
        <dbReference type="Proteomes" id="UP000245712"/>
    </source>
</evidence>
<dbReference type="InterPro" id="IPR007416">
    <property type="entry name" value="YggL_50S_bp"/>
</dbReference>
<protein>
    <recommendedName>
        <fullName evidence="3">DUF469 family protein</fullName>
    </recommendedName>
</protein>
<proteinExistence type="predicted"/>